<sequence length="69" mass="7142" precursor="true">MKSKVIMAGLVALMGASLPAFAKVQGTGLAIADVTLANAKAEQRDRAIDAARDLASHRADATGTRSHPR</sequence>
<reference evidence="2" key="1">
    <citation type="submission" date="2006-05" db="EMBL/GenBank/DDBJ databases">
        <title>Complete sequence of chromosome 2 of Burkholderia cenocepacia AU 1054.</title>
        <authorList>
            <consortium name="US DOE Joint Genome Institute"/>
            <person name="Copeland A."/>
            <person name="Lucas S."/>
            <person name="Lapidus A."/>
            <person name="Barry K."/>
            <person name="Detter J.C."/>
            <person name="Glavina del Rio T."/>
            <person name="Hammon N."/>
            <person name="Israni S."/>
            <person name="Dalin E."/>
            <person name="Tice H."/>
            <person name="Pitluck S."/>
            <person name="Chain P."/>
            <person name="Malfatti S."/>
            <person name="Shin M."/>
            <person name="Vergez L."/>
            <person name="Schmutz J."/>
            <person name="Larimer F."/>
            <person name="Land M."/>
            <person name="Hauser L."/>
            <person name="Kyrpides N."/>
            <person name="Lykidis A."/>
            <person name="LiPuma J.J."/>
            <person name="Konstantinidis K."/>
            <person name="Tiedje J.M."/>
            <person name="Richardson P."/>
        </authorList>
    </citation>
    <scope>NUCLEOTIDE SEQUENCE [LARGE SCALE GENOMIC DNA]</scope>
    <source>
        <strain evidence="2">AU 1054</strain>
    </source>
</reference>
<protein>
    <submittedName>
        <fullName evidence="2">Uncharacterized protein</fullName>
    </submittedName>
</protein>
<accession>A0A0H2XUI7</accession>
<dbReference type="EMBL" id="CP000379">
    <property type="protein sequence ID" value="ABF78634.1"/>
    <property type="molecule type" value="Genomic_DNA"/>
</dbReference>
<dbReference type="HOGENOM" id="CLU_2767838_0_0_4"/>
<organism evidence="2">
    <name type="scientific">Burkholderia orbicola (strain AU 1054)</name>
    <dbReference type="NCBI Taxonomy" id="331271"/>
    <lineage>
        <taxon>Bacteria</taxon>
        <taxon>Pseudomonadati</taxon>
        <taxon>Pseudomonadota</taxon>
        <taxon>Betaproteobacteria</taxon>
        <taxon>Burkholderiales</taxon>
        <taxon>Burkholderiaceae</taxon>
        <taxon>Burkholderia</taxon>
        <taxon>Burkholderia cepacia complex</taxon>
        <taxon>Burkholderia orbicola</taxon>
    </lineage>
</organism>
<name>A0A0H2XUI7_BURO1</name>
<evidence type="ECO:0000256" key="1">
    <source>
        <dbReference type="SAM" id="SignalP"/>
    </source>
</evidence>
<evidence type="ECO:0000313" key="2">
    <source>
        <dbReference type="EMBL" id="ABF78634.1"/>
    </source>
</evidence>
<keyword evidence="1" id="KW-0732">Signal</keyword>
<feature type="chain" id="PRO_5002601842" evidence="1">
    <location>
        <begin position="23"/>
        <end position="69"/>
    </location>
</feature>
<dbReference type="AlphaFoldDB" id="A0A0H2XUI7"/>
<proteinExistence type="predicted"/>
<feature type="signal peptide" evidence="1">
    <location>
        <begin position="1"/>
        <end position="22"/>
    </location>
</feature>
<gene>
    <name evidence="2" type="ordered locus">Bcen_3742</name>
</gene>